<reference evidence="2 3" key="1">
    <citation type="submission" date="2020-08" db="EMBL/GenBank/DDBJ databases">
        <title>Complete genome sequence of Entomobacter blattae G55GP.</title>
        <authorList>
            <person name="Poehlein A."/>
            <person name="Guzman J."/>
            <person name="Daniel R."/>
            <person name="Vilcinskas A."/>
        </authorList>
    </citation>
    <scope>NUCLEOTIDE SEQUENCE [LARGE SCALE GENOMIC DNA]</scope>
    <source>
        <strain evidence="2 3">G55GP</strain>
    </source>
</reference>
<dbReference type="CDD" id="cd03801">
    <property type="entry name" value="GT4_PimA-like"/>
    <property type="match status" value="1"/>
</dbReference>
<organism evidence="2 3">
    <name type="scientific">Entomobacter blattae</name>
    <dbReference type="NCBI Taxonomy" id="2762277"/>
    <lineage>
        <taxon>Bacteria</taxon>
        <taxon>Pseudomonadati</taxon>
        <taxon>Pseudomonadota</taxon>
        <taxon>Alphaproteobacteria</taxon>
        <taxon>Acetobacterales</taxon>
        <taxon>Acetobacteraceae</taxon>
        <taxon>Entomobacter</taxon>
    </lineage>
</organism>
<sequence length="1171" mass="134141">MYNGRKNGNTAKKTHNRIIFDDKKQTILFKKHALHTCIDSTTILENGHFELKGWAFIEGSKEDSLISVGVFKEGDMTTLDIFSTKIVARADVQNAYGRTSDHLGFEVQINPQHSLIRFEAGTYRFCLLSKCGDIVGGEILDAYLVKADDNPDSIQNAPPTAEDLLVFNTWLIARAETNWLPLWKQIDEVWYRKNYPAVSDRMRELSLHSLRDYYMTEGITLQHSPNAFFDEKWYRTRYGAVNHAVESGLFRSGFLHYCQRGVNEKYDPIWLFSEGYYTDINPDVSERDLSDLCLLNFYDHYLFIGDLQQRKGHYLYNPIQVSNELYRIGYHLENIGAYSCLMSHRKEVLKRVNTTLFFDVEWYLNQYPKVEKAIKKEEYLSALHHYLTNTTPMDFNPLEDFSESFYLAHYPDIENTIRAGYIRNGYEHFIKHGANEFRQPSQELDLKTVYDESPNIQNNILNGLIENPFEGWLLNKQQGFKSDMSLPAEEESRMLFKSKASYLLPHAFRHIVDFSFRGRPDVSLIMVLNNQFNLTLQSLHSIRQNYNGNMEMILVDSGSQDETRHLEHYVKGATILKFNRNIGFLRSCNEALTYVHSAAILYINNDIFLYPHAIANALKRLNSSPDIGLVGGKIIRSNGKLQEAGSIVWRDGTTLGYLRDENPNTPEANFIREVDFCSGVFLLGKSDVIHALKGFDPIFQPAYYEDTDLCIRAQKAGYKVVYDPTVMIEHMEHGSFGKSNSVSLIGKNLAQFTKQHADFLEHKYPSHPENALMAANSNKKHLKVLFFEDQIPFRGLGSGYVRSNDVIHSLVEIGCQVSVYPVNPTAIRVAEAYNAFPDTVEILINNNITNLDSFLKNRLGYFDLVWVGRTHNLNRLLPIFSKCYKFFPFENIVLDTEAVVTPRNFMKYPLEVRKAEKAGISLETLNHPEDEEEELKAELKPASYARQIVAVNDIDKNHIMSAGYDNVSVLGHTIQPHPTPSNFTQRRNFLFVGAIHDYNSPNYDSLEWLLEEVVPLLDNLMEEDYKLSIAGFTKPSINIKKMKIAPHVQLLGYVDNTEDLYDAHRVFVAPTRYAGGIPFKIHEAASYGIPVVCTSLLAEQIGWQNGEDLLATTSEDPALFAQCLHQLYTSQALWEKLRLNALKRIEQDCSKETFNQALRDIVHKATHTAPP</sequence>
<protein>
    <submittedName>
        <fullName evidence="2">Glycosyl transferases group 1</fullName>
    </submittedName>
</protein>
<dbReference type="PANTHER" id="PTHR43179">
    <property type="entry name" value="RHAMNOSYLTRANSFERASE WBBL"/>
    <property type="match status" value="1"/>
</dbReference>
<name>A0A7H1NR42_9PROT</name>
<dbReference type="GO" id="GO:0016740">
    <property type="term" value="F:transferase activity"/>
    <property type="evidence" value="ECO:0007669"/>
    <property type="project" value="UniProtKB-KW"/>
</dbReference>
<dbReference type="SUPFAM" id="SSF53756">
    <property type="entry name" value="UDP-Glycosyltransferase/glycogen phosphorylase"/>
    <property type="match status" value="1"/>
</dbReference>
<keyword evidence="2" id="KW-0808">Transferase</keyword>
<evidence type="ECO:0000259" key="1">
    <source>
        <dbReference type="Pfam" id="PF00535"/>
    </source>
</evidence>
<accession>A0A7H1NR42</accession>
<gene>
    <name evidence="2" type="ORF">JGUZn3_10240</name>
</gene>
<dbReference type="InterPro" id="IPR029044">
    <property type="entry name" value="Nucleotide-diphossugar_trans"/>
</dbReference>
<dbReference type="Gene3D" id="3.40.50.2000">
    <property type="entry name" value="Glycogen Phosphorylase B"/>
    <property type="match status" value="1"/>
</dbReference>
<dbReference type="InterPro" id="IPR001173">
    <property type="entry name" value="Glyco_trans_2-like"/>
</dbReference>
<feature type="domain" description="Glycosyltransferase 2-like" evidence="1">
    <location>
        <begin position="523"/>
        <end position="644"/>
    </location>
</feature>
<dbReference type="AlphaFoldDB" id="A0A7H1NR42"/>
<dbReference type="PANTHER" id="PTHR43179:SF7">
    <property type="entry name" value="RHAMNOSYLTRANSFERASE WBBL"/>
    <property type="match status" value="1"/>
</dbReference>
<dbReference type="KEGG" id="ebla:JGUZn3_10240"/>
<dbReference type="Pfam" id="PF13692">
    <property type="entry name" value="Glyco_trans_1_4"/>
    <property type="match status" value="1"/>
</dbReference>
<dbReference type="Pfam" id="PF00535">
    <property type="entry name" value="Glycos_transf_2"/>
    <property type="match status" value="1"/>
</dbReference>
<dbReference type="Gene3D" id="3.90.550.10">
    <property type="entry name" value="Spore Coat Polysaccharide Biosynthesis Protein SpsA, Chain A"/>
    <property type="match status" value="1"/>
</dbReference>
<dbReference type="Proteomes" id="UP000516349">
    <property type="component" value="Chromosome"/>
</dbReference>
<dbReference type="EMBL" id="CP060244">
    <property type="protein sequence ID" value="QNT78252.1"/>
    <property type="molecule type" value="Genomic_DNA"/>
</dbReference>
<dbReference type="SUPFAM" id="SSF53448">
    <property type="entry name" value="Nucleotide-diphospho-sugar transferases"/>
    <property type="match status" value="1"/>
</dbReference>
<proteinExistence type="predicted"/>
<keyword evidence="3" id="KW-1185">Reference proteome</keyword>
<evidence type="ECO:0000313" key="2">
    <source>
        <dbReference type="EMBL" id="QNT78252.1"/>
    </source>
</evidence>
<dbReference type="RefSeq" id="WP_203414584.1">
    <property type="nucleotide sequence ID" value="NZ_CP060244.1"/>
</dbReference>
<evidence type="ECO:0000313" key="3">
    <source>
        <dbReference type="Proteomes" id="UP000516349"/>
    </source>
</evidence>